<gene>
    <name evidence="10" type="primary">bHLH21</name>
</gene>
<dbReference type="EMBL" id="MN883629">
    <property type="protein sequence ID" value="QOJ43682.1"/>
    <property type="molecule type" value="mRNA"/>
</dbReference>
<keyword evidence="6" id="KW-0539">Nucleus</keyword>
<dbReference type="InterPro" id="IPR045843">
    <property type="entry name" value="IND-like"/>
</dbReference>
<dbReference type="PROSITE" id="PS50888">
    <property type="entry name" value="BHLH"/>
    <property type="match status" value="1"/>
</dbReference>
<feature type="region of interest" description="Disordered" evidence="8">
    <location>
        <begin position="1"/>
        <end position="77"/>
    </location>
</feature>
<dbReference type="SMART" id="SM00353">
    <property type="entry name" value="HLH"/>
    <property type="match status" value="1"/>
</dbReference>
<organism evidence="10">
    <name type="scientific">Dracaena cambodiana</name>
    <dbReference type="NCBI Taxonomy" id="580341"/>
    <lineage>
        <taxon>Eukaryota</taxon>
        <taxon>Viridiplantae</taxon>
        <taxon>Streptophyta</taxon>
        <taxon>Embryophyta</taxon>
        <taxon>Tracheophyta</taxon>
        <taxon>Spermatophyta</taxon>
        <taxon>Magnoliopsida</taxon>
        <taxon>Liliopsida</taxon>
        <taxon>Asparagales</taxon>
        <taxon>Asparagaceae</taxon>
        <taxon>Nolinoideae</taxon>
        <taxon>Dracaena</taxon>
    </lineage>
</organism>
<feature type="compositionally biased region" description="Low complexity" evidence="8">
    <location>
        <begin position="11"/>
        <end position="28"/>
    </location>
</feature>
<evidence type="ECO:0000259" key="9">
    <source>
        <dbReference type="PROSITE" id="PS50888"/>
    </source>
</evidence>
<evidence type="ECO:0000256" key="3">
    <source>
        <dbReference type="ARBA" id="ARBA00023015"/>
    </source>
</evidence>
<keyword evidence="5" id="KW-0804">Transcription</keyword>
<evidence type="ECO:0000256" key="4">
    <source>
        <dbReference type="ARBA" id="ARBA00023125"/>
    </source>
</evidence>
<dbReference type="InterPro" id="IPR011598">
    <property type="entry name" value="bHLH_dom"/>
</dbReference>
<protein>
    <submittedName>
        <fullName evidence="10">BHLH transcription factor</fullName>
    </submittedName>
</protein>
<evidence type="ECO:0000313" key="10">
    <source>
        <dbReference type="EMBL" id="QOJ43682.1"/>
    </source>
</evidence>
<dbReference type="SUPFAM" id="SSF47459">
    <property type="entry name" value="HLH, helix-loop-helix DNA-binding domain"/>
    <property type="match status" value="1"/>
</dbReference>
<dbReference type="PANTHER" id="PTHR16223:SF177">
    <property type="entry name" value="TRANSCRIPTION FACTOR BHLH129"/>
    <property type="match status" value="1"/>
</dbReference>
<name>A0A7M3UQH9_9ASPA</name>
<dbReference type="GO" id="GO:0000978">
    <property type="term" value="F:RNA polymerase II cis-regulatory region sequence-specific DNA binding"/>
    <property type="evidence" value="ECO:0007669"/>
    <property type="project" value="TreeGrafter"/>
</dbReference>
<dbReference type="PANTHER" id="PTHR16223">
    <property type="entry name" value="TRANSCRIPTION FACTOR BHLH83-RELATED"/>
    <property type="match status" value="1"/>
</dbReference>
<sequence>MTRFFPGPGESNNNTTTTNNSRSCLSSSEPSCGKDPVGPNGLQRSNYPVGAISGAGGENNNNQKAAGAGSGDGSHLLRQSSSPAGFFSHLLVDNGFSVTRGMGHYSQPANNGMHTIPQTRLKSQLSFSRQEPLSQISEIIPEMGESVVGGDSSDENGGNIGQSYISSNYPIGSWDDTNSIAFSAPSNKRAKDSGEDLLTSFSHIDSQFSLPTTSLEMAAVEKLFQAQHDSVAFKVRAKRGCATHPRSIAERERRTRISEKLRKLQELVPNMDKQTSTADMLDLAVQHIKELQRQVQDLNQERAACTCACKEELP</sequence>
<dbReference type="GO" id="GO:0046983">
    <property type="term" value="F:protein dimerization activity"/>
    <property type="evidence" value="ECO:0007669"/>
    <property type="project" value="InterPro"/>
</dbReference>
<proteinExistence type="evidence at transcript level"/>
<dbReference type="AlphaFoldDB" id="A0A7M3UQH9"/>
<reference evidence="10" key="1">
    <citation type="submission" date="2019-12" db="EMBL/GenBank/DDBJ databases">
        <title>Identification of the bHLH gene family in Dracaena cambodiana reveals candidate genes involved in flavonoid biosynthesis.</title>
        <authorList>
            <person name="Zhu J."/>
            <person name="Peng S."/>
        </authorList>
    </citation>
    <scope>NUCLEOTIDE SEQUENCE</scope>
</reference>
<dbReference type="Gene3D" id="4.10.280.10">
    <property type="entry name" value="Helix-loop-helix DNA-binding domain"/>
    <property type="match status" value="1"/>
</dbReference>
<keyword evidence="3" id="KW-0805">Transcription regulation</keyword>
<accession>A0A7M3UQH9</accession>
<evidence type="ECO:0000256" key="7">
    <source>
        <dbReference type="SAM" id="Coils"/>
    </source>
</evidence>
<dbReference type="InterPro" id="IPR045239">
    <property type="entry name" value="bHLH95_bHLH"/>
</dbReference>
<evidence type="ECO:0000256" key="1">
    <source>
        <dbReference type="ARBA" id="ARBA00004123"/>
    </source>
</evidence>
<dbReference type="FunFam" id="4.10.280.10:FF:000021">
    <property type="entry name" value="Transcription factor bHLH130 family"/>
    <property type="match status" value="1"/>
</dbReference>
<feature type="domain" description="BHLH" evidence="9">
    <location>
        <begin position="241"/>
        <end position="291"/>
    </location>
</feature>
<feature type="coiled-coil region" evidence="7">
    <location>
        <begin position="281"/>
        <end position="308"/>
    </location>
</feature>
<comment type="similarity">
    <text evidence="2">Belongs to the bHLH protein family.</text>
</comment>
<evidence type="ECO:0000256" key="6">
    <source>
        <dbReference type="ARBA" id="ARBA00023242"/>
    </source>
</evidence>
<dbReference type="GO" id="GO:0005634">
    <property type="term" value="C:nucleus"/>
    <property type="evidence" value="ECO:0007669"/>
    <property type="project" value="UniProtKB-SubCell"/>
</dbReference>
<keyword evidence="4" id="KW-0238">DNA-binding</keyword>
<keyword evidence="7" id="KW-0175">Coiled coil</keyword>
<dbReference type="CDD" id="cd11393">
    <property type="entry name" value="bHLH_AtbHLH_like"/>
    <property type="match status" value="1"/>
</dbReference>
<dbReference type="InterPro" id="IPR036638">
    <property type="entry name" value="HLH_DNA-bd_sf"/>
</dbReference>
<evidence type="ECO:0000256" key="5">
    <source>
        <dbReference type="ARBA" id="ARBA00023163"/>
    </source>
</evidence>
<comment type="subcellular location">
    <subcellularLocation>
        <location evidence="1">Nucleus</location>
    </subcellularLocation>
</comment>
<evidence type="ECO:0000256" key="2">
    <source>
        <dbReference type="ARBA" id="ARBA00005510"/>
    </source>
</evidence>
<evidence type="ECO:0000256" key="8">
    <source>
        <dbReference type="SAM" id="MobiDB-lite"/>
    </source>
</evidence>
<dbReference type="Pfam" id="PF00010">
    <property type="entry name" value="HLH"/>
    <property type="match status" value="1"/>
</dbReference>
<dbReference type="GO" id="GO:0000981">
    <property type="term" value="F:DNA-binding transcription factor activity, RNA polymerase II-specific"/>
    <property type="evidence" value="ECO:0007669"/>
    <property type="project" value="TreeGrafter"/>
</dbReference>